<keyword evidence="2" id="KW-1185">Reference proteome</keyword>
<dbReference type="EMBL" id="CP017267">
    <property type="protein sequence ID" value="APB31702.1"/>
    <property type="molecule type" value="Genomic_DNA"/>
</dbReference>
<name>A0A1J0A6Y6_9ENTE</name>
<dbReference type="PIRSF" id="PIRSF004729">
    <property type="entry name" value="MutL"/>
    <property type="match status" value="1"/>
</dbReference>
<dbReference type="AlphaFoldDB" id="A0A1J0A6Y6"/>
<protein>
    <recommendedName>
        <fullName evidence="3">MutL protein</fullName>
    </recommendedName>
</protein>
<accession>A0A1J0A6Y6</accession>
<dbReference type="KEGG" id="vte:BHY08_07580"/>
<evidence type="ECO:0008006" key="3">
    <source>
        <dbReference type="Google" id="ProtNLM"/>
    </source>
</evidence>
<dbReference type="Pfam" id="PF13941">
    <property type="entry name" value="MutL"/>
    <property type="match status" value="1"/>
</dbReference>
<evidence type="ECO:0000313" key="2">
    <source>
        <dbReference type="Proteomes" id="UP000191200"/>
    </source>
</evidence>
<dbReference type="NCBIfam" id="TIGR01319">
    <property type="entry name" value="glmL_fam"/>
    <property type="match status" value="1"/>
</dbReference>
<dbReference type="InterPro" id="IPR006230">
    <property type="entry name" value="MutL"/>
</dbReference>
<sequence>MTTYLLVDFGSTYTKLTAVDDEERRILATSKSYTTIETNVLDGYHKSYDDLTKQLTQQSFDQVLACSSAKGGFKMVAIGLSPTLTAEAAKRAALGAGTRILKVYSYGLTSDNIKEIEVLHPDVILLSGGTNGGNDKNILKDAKQLTELSLNIPIVVAGNEGTYPKIKALFNQYCINYHLTENVMPQINQLNALPTRKILRDIFINNIIKAKGMSDIQTQVAAEIIPTPTAVLYAAQLLSEGTTTQKGFGNTLIVDVGGATTDIHSIGSGKEEKKNVQFDGLAEPYSKRTVEGDLGMRYSAKSLLESVTPQAFYDYINLNESDLTRKCEFRSQHPGYIADTMEEKQLDNTIAKLAIKTAIARHAGYYKKEQTPSRTIYHQYGKDLRQFQTIIGTGGILVHNDQPTNVLASALTPTDELTLTPEKSRLFIDYDYILSAIGLLSTVDKELAFELASKHIKPLN</sequence>
<dbReference type="Proteomes" id="UP000191200">
    <property type="component" value="Chromosome"/>
</dbReference>
<dbReference type="OrthoDB" id="9769453at2"/>
<proteinExistence type="predicted"/>
<gene>
    <name evidence="1" type="ORF">BHY08_07580</name>
</gene>
<evidence type="ECO:0000313" key="1">
    <source>
        <dbReference type="EMBL" id="APB31702.1"/>
    </source>
</evidence>
<dbReference type="STRING" id="519472.BHY08_07580"/>
<organism evidence="1 2">
    <name type="scientific">Vagococcus teuberi</name>
    <dbReference type="NCBI Taxonomy" id="519472"/>
    <lineage>
        <taxon>Bacteria</taxon>
        <taxon>Bacillati</taxon>
        <taxon>Bacillota</taxon>
        <taxon>Bacilli</taxon>
        <taxon>Lactobacillales</taxon>
        <taxon>Enterococcaceae</taxon>
        <taxon>Vagococcus</taxon>
    </lineage>
</organism>
<dbReference type="NCBIfam" id="NF040745">
    <property type="entry name" value="accessory_GlmL"/>
    <property type="match status" value="1"/>
</dbReference>
<dbReference type="RefSeq" id="WP_071457296.1">
    <property type="nucleotide sequence ID" value="NZ_CABJEN010000001.1"/>
</dbReference>
<reference evidence="1 2" key="1">
    <citation type="submission" date="2016-09" db="EMBL/GenBank/DDBJ databases">
        <title>Vagococcus teuberi sp. nov., isolated from the Malian artisanal sour milk fene.</title>
        <authorList>
            <person name="Wullschleger S."/>
            <person name="Seifert C."/>
            <person name="Baumgartner S."/>
            <person name="Lacroix C."/>
            <person name="Bonfoh B."/>
            <person name="Stevens M.J."/>
            <person name="Meile L."/>
        </authorList>
    </citation>
    <scope>NUCLEOTIDE SEQUENCE [LARGE SCALE GENOMIC DNA]</scope>
    <source>
        <strain evidence="1 2">DSM 21459</strain>
    </source>
</reference>